<evidence type="ECO:0000313" key="2">
    <source>
        <dbReference type="Proteomes" id="UP000309997"/>
    </source>
</evidence>
<evidence type="ECO:0000313" key="1">
    <source>
        <dbReference type="EMBL" id="KAL3608996.1"/>
    </source>
</evidence>
<dbReference type="EMBL" id="RCHU02000001">
    <property type="protein sequence ID" value="KAL3608996.1"/>
    <property type="molecule type" value="Genomic_DNA"/>
</dbReference>
<gene>
    <name evidence="1" type="ORF">D5086_000016</name>
</gene>
<dbReference type="Proteomes" id="UP000309997">
    <property type="component" value="Unassembled WGS sequence"/>
</dbReference>
<proteinExistence type="predicted"/>
<reference evidence="1 2" key="1">
    <citation type="journal article" date="2024" name="Plant Biotechnol. J.">
        <title>Genome and CRISPR/Cas9 system of a widespread forest tree (Populus alba) in the world.</title>
        <authorList>
            <person name="Liu Y.J."/>
            <person name="Jiang P.F."/>
            <person name="Han X.M."/>
            <person name="Li X.Y."/>
            <person name="Wang H.M."/>
            <person name="Wang Y.J."/>
            <person name="Wang X.X."/>
            <person name="Zeng Q.Y."/>
        </authorList>
    </citation>
    <scope>NUCLEOTIDE SEQUENCE [LARGE SCALE GENOMIC DNA]</scope>
    <source>
        <strain evidence="2">cv. PAL-ZL1</strain>
    </source>
</reference>
<accession>A0ACC4CUN0</accession>
<comment type="caution">
    <text evidence="1">The sequence shown here is derived from an EMBL/GenBank/DDBJ whole genome shotgun (WGS) entry which is preliminary data.</text>
</comment>
<name>A0ACC4CUN0_POPAL</name>
<protein>
    <submittedName>
        <fullName evidence="1">Uncharacterized protein</fullName>
    </submittedName>
</protein>
<keyword evidence="2" id="KW-1185">Reference proteome</keyword>
<organism evidence="1 2">
    <name type="scientific">Populus alba</name>
    <name type="common">White poplar</name>
    <dbReference type="NCBI Taxonomy" id="43335"/>
    <lineage>
        <taxon>Eukaryota</taxon>
        <taxon>Viridiplantae</taxon>
        <taxon>Streptophyta</taxon>
        <taxon>Embryophyta</taxon>
        <taxon>Tracheophyta</taxon>
        <taxon>Spermatophyta</taxon>
        <taxon>Magnoliopsida</taxon>
        <taxon>eudicotyledons</taxon>
        <taxon>Gunneridae</taxon>
        <taxon>Pentapetalae</taxon>
        <taxon>rosids</taxon>
        <taxon>fabids</taxon>
        <taxon>Malpighiales</taxon>
        <taxon>Salicaceae</taxon>
        <taxon>Saliceae</taxon>
        <taxon>Populus</taxon>
    </lineage>
</organism>
<sequence>MLQAGQVEVHTFCLRYLSAYTWSRDHSLRVFPRKMECLGYTMVILLTMLKIVEGYGTGWTGAHATFYGGGDASGTMGGACGYGNLYSQGYGTNTAALSTALFNNGLSCGACYEIKCVNDNTWCLQESIIVTATNFCPPNNALPNNDGGWCNPPQQHFDLSQPVFQKIAQYKAGIVPVQYRRVACRKSGGIRFTINGHSYFNLVLITNVGGAGDVVAVSIKGTTSNWQAMSRNWGQNWQSNTYLNNQALSFKVTTSDGRTVVSNNVAPSNWAFGQTYTGSHSAEVNKRFSPAQRRNPFGIGIYVCGFRPVTELITIKRGNEEMSKGDLFSAQALSELLESLVKLTITANPTDHEIYSAACKQKKGSINVHVGAANVPGDLGGKPFLVKDTAGESTCRPPLDAEQRGLIVPENLLLQIKDMAEELDMLLECIDEPGGFRDACTVFLRSSEVEALEEGMGTLSENCRMLKVIFHCNGSLLFLGSAIMYHYQL</sequence>